<dbReference type="InterPro" id="IPR002347">
    <property type="entry name" value="SDR_fam"/>
</dbReference>
<evidence type="ECO:0000256" key="1">
    <source>
        <dbReference type="ARBA" id="ARBA00004123"/>
    </source>
</evidence>
<dbReference type="InterPro" id="IPR036236">
    <property type="entry name" value="Znf_C2H2_sf"/>
</dbReference>
<dbReference type="PRINTS" id="PR00081">
    <property type="entry name" value="GDHRDH"/>
</dbReference>
<comment type="catalytic activity">
    <reaction evidence="19">
        <text>a di-trans,poly-cis-dolichol + NAD(+) = a di-trans,poly-cis-dolichal + NADH + H(+)</text>
        <dbReference type="Rhea" id="RHEA:80735"/>
        <dbReference type="Rhea" id="RHEA-COMP:19495"/>
        <dbReference type="Rhea" id="RHEA-COMP:19537"/>
        <dbReference type="ChEBI" id="CHEBI:15378"/>
        <dbReference type="ChEBI" id="CHEBI:16091"/>
        <dbReference type="ChEBI" id="CHEBI:57540"/>
        <dbReference type="ChEBI" id="CHEBI:57945"/>
        <dbReference type="ChEBI" id="CHEBI:231637"/>
        <dbReference type="EC" id="1.1.1.441"/>
    </reaction>
    <physiologicalReaction direction="right-to-left" evidence="19">
        <dbReference type="Rhea" id="RHEA:80737"/>
    </physiologicalReaction>
</comment>
<accession>A0AA97KUQ8</accession>
<comment type="similarity">
    <text evidence="5">Belongs to the short-chain dehydrogenases/reductases (SDR) family.</text>
</comment>
<evidence type="ECO:0000256" key="10">
    <source>
        <dbReference type="ARBA" id="ARBA00022833"/>
    </source>
</evidence>
<dbReference type="CDD" id="cd05327">
    <property type="entry name" value="retinol-DH_like_SDR_c_like"/>
    <property type="match status" value="1"/>
</dbReference>
<evidence type="ECO:0000256" key="11">
    <source>
        <dbReference type="ARBA" id="ARBA00022857"/>
    </source>
</evidence>
<dbReference type="GO" id="GO:0005634">
    <property type="term" value="C:nucleus"/>
    <property type="evidence" value="ECO:0007669"/>
    <property type="project" value="UniProtKB-SubCell"/>
</dbReference>
<dbReference type="InterPro" id="IPR003656">
    <property type="entry name" value="Znf_BED"/>
</dbReference>
<dbReference type="InterPro" id="IPR052717">
    <property type="entry name" value="Vacuolar_transposase_reg"/>
</dbReference>
<evidence type="ECO:0000256" key="21">
    <source>
        <dbReference type="ARBA" id="ARBA00093233"/>
    </source>
</evidence>
<keyword evidence="15" id="KW-0539">Nucleus</keyword>
<dbReference type="GO" id="GO:0005811">
    <property type="term" value="C:lipid droplet"/>
    <property type="evidence" value="ECO:0007669"/>
    <property type="project" value="UniProtKB-SubCell"/>
</dbReference>
<comment type="function">
    <text evidence="16">Oxidoreductase that plays a key role in early steps of protein N-linked glycosylation by mediating two non-consecutive steps in dolichol biosynthesis. Acts both as a NAD(+)-dependent dehydrogenase and as a NADPH-dependent reductase during the conversion of polyprenol into dolichol. First catalyzes the NAD(+)-dependent dehydrogenation of polyprenol into polyprenal; polyprenal is then reduced into dolichal by SRD5A3. It then catalyzes the NADPH-dependent reduction of dolichal into dolichol. May also acts as a positive regulator of starvation-induced autophagy.</text>
</comment>
<protein>
    <recommendedName>
        <fullName evidence="17">Polyprenol dehydrogenase</fullName>
        <ecNumber evidence="23">1.1.1.441</ecNumber>
    </recommendedName>
    <alternativeName>
        <fullName evidence="18">Dolichal reductase</fullName>
    </alternativeName>
</protein>
<evidence type="ECO:0000313" key="28">
    <source>
        <dbReference type="RefSeq" id="XP_054830162.1"/>
    </source>
</evidence>
<evidence type="ECO:0000256" key="9">
    <source>
        <dbReference type="ARBA" id="ARBA00022771"/>
    </source>
</evidence>
<gene>
    <name evidence="28" type="primary">LOC129326080</name>
</gene>
<dbReference type="GO" id="GO:0016491">
    <property type="term" value="F:oxidoreductase activity"/>
    <property type="evidence" value="ECO:0007669"/>
    <property type="project" value="UniProtKB-KW"/>
</dbReference>
<comment type="catalytic activity">
    <reaction evidence="21">
        <text>a di-trans,poly-cis-dolichol + NADP(+) = a di-trans,poly-cis-dolichal + NADPH + H(+)</text>
        <dbReference type="Rhea" id="RHEA:80731"/>
        <dbReference type="Rhea" id="RHEA-COMP:19495"/>
        <dbReference type="Rhea" id="RHEA-COMP:19537"/>
        <dbReference type="ChEBI" id="CHEBI:15378"/>
        <dbReference type="ChEBI" id="CHEBI:16091"/>
        <dbReference type="ChEBI" id="CHEBI:57783"/>
        <dbReference type="ChEBI" id="CHEBI:58349"/>
        <dbReference type="ChEBI" id="CHEBI:231637"/>
        <dbReference type="EC" id="1.1.1.441"/>
    </reaction>
    <physiologicalReaction direction="right-to-left" evidence="21">
        <dbReference type="Rhea" id="RHEA:80733"/>
    </physiologicalReaction>
</comment>
<keyword evidence="10" id="KW-0862">Zinc</keyword>
<feature type="region of interest" description="Disordered" evidence="25">
    <location>
        <begin position="1"/>
        <end position="22"/>
    </location>
</feature>
<dbReference type="EC" id="1.1.1.441" evidence="23"/>
<keyword evidence="13" id="KW-0520">NAD</keyword>
<dbReference type="InterPro" id="IPR008906">
    <property type="entry name" value="HATC_C_dom"/>
</dbReference>
<evidence type="ECO:0000256" key="19">
    <source>
        <dbReference type="ARBA" id="ARBA00093184"/>
    </source>
</evidence>
<keyword evidence="12" id="KW-0560">Oxidoreductase</keyword>
<dbReference type="SUPFAM" id="SSF140996">
    <property type="entry name" value="Hermes dimerisation domain"/>
    <property type="match status" value="1"/>
</dbReference>
<dbReference type="SUPFAM" id="SSF51735">
    <property type="entry name" value="NAD(P)-binding Rossmann-fold domains"/>
    <property type="match status" value="1"/>
</dbReference>
<dbReference type="Pfam" id="PF00106">
    <property type="entry name" value="adh_short"/>
    <property type="match status" value="1"/>
</dbReference>
<name>A0AA97KUQ8_EUBMA</name>
<dbReference type="GO" id="GO:0005576">
    <property type="term" value="C:extracellular region"/>
    <property type="evidence" value="ECO:0007669"/>
    <property type="project" value="UniProtKB-SubCell"/>
</dbReference>
<dbReference type="GO" id="GO:0003677">
    <property type="term" value="F:DNA binding"/>
    <property type="evidence" value="ECO:0007669"/>
    <property type="project" value="UniProtKB-KW"/>
</dbReference>
<evidence type="ECO:0000313" key="27">
    <source>
        <dbReference type="Proteomes" id="UP001190640"/>
    </source>
</evidence>
<evidence type="ECO:0000256" key="8">
    <source>
        <dbReference type="ARBA" id="ARBA00022723"/>
    </source>
</evidence>
<evidence type="ECO:0000256" key="20">
    <source>
        <dbReference type="ARBA" id="ARBA00093201"/>
    </source>
</evidence>
<evidence type="ECO:0000256" key="12">
    <source>
        <dbReference type="ARBA" id="ARBA00023002"/>
    </source>
</evidence>
<dbReference type="FunFam" id="3.40.50.720:FF:000490">
    <property type="entry name" value="Dehydrogenase/reductase SDR family member on chromosome X"/>
    <property type="match status" value="1"/>
</dbReference>
<evidence type="ECO:0000256" key="17">
    <source>
        <dbReference type="ARBA" id="ARBA00074632"/>
    </source>
</evidence>
<comment type="catalytic activity">
    <reaction evidence="22">
        <text>a di-trans,poly-cis-polyprenol + NADP(+) = a di-trans,poly-cis-polyprenal + NADPH + H(+)</text>
        <dbReference type="Rhea" id="RHEA:80723"/>
        <dbReference type="Rhea" id="RHEA-COMP:19496"/>
        <dbReference type="Rhea" id="RHEA-COMP:19536"/>
        <dbReference type="ChEBI" id="CHEBI:15378"/>
        <dbReference type="ChEBI" id="CHEBI:57783"/>
        <dbReference type="ChEBI" id="CHEBI:58349"/>
        <dbReference type="ChEBI" id="CHEBI:67132"/>
        <dbReference type="ChEBI" id="CHEBI:231623"/>
        <dbReference type="EC" id="1.1.1.441"/>
    </reaction>
    <physiologicalReaction direction="left-to-right" evidence="22">
        <dbReference type="Rhea" id="RHEA:80724"/>
    </physiologicalReaction>
</comment>
<comment type="pathway">
    <text evidence="4">Protein modification; protein glycosylation.</text>
</comment>
<evidence type="ECO:0000256" key="15">
    <source>
        <dbReference type="ARBA" id="ARBA00023242"/>
    </source>
</evidence>
<keyword evidence="7" id="KW-0551">Lipid droplet</keyword>
<dbReference type="RefSeq" id="XP_054830162.1">
    <property type="nucleotide sequence ID" value="XM_054974187.1"/>
</dbReference>
<dbReference type="Pfam" id="PF02892">
    <property type="entry name" value="zf-BED"/>
    <property type="match status" value="1"/>
</dbReference>
<evidence type="ECO:0000256" key="23">
    <source>
        <dbReference type="ARBA" id="ARBA00093592"/>
    </source>
</evidence>
<dbReference type="PROSITE" id="PS50808">
    <property type="entry name" value="ZF_BED"/>
    <property type="match status" value="1"/>
</dbReference>
<evidence type="ECO:0000256" key="6">
    <source>
        <dbReference type="ARBA" id="ARBA00022525"/>
    </source>
</evidence>
<dbReference type="SMART" id="SM00614">
    <property type="entry name" value="ZnF_BED"/>
    <property type="match status" value="1"/>
</dbReference>
<reference evidence="28" key="1">
    <citation type="submission" date="2025-08" db="UniProtKB">
        <authorList>
            <consortium name="RefSeq"/>
        </authorList>
    </citation>
    <scope>IDENTIFICATION</scope>
    <source>
        <tissue evidence="28">Blood</tissue>
    </source>
</reference>
<dbReference type="InterPro" id="IPR012337">
    <property type="entry name" value="RNaseH-like_sf"/>
</dbReference>
<keyword evidence="14" id="KW-0238">DNA-binding</keyword>
<dbReference type="Pfam" id="PF05699">
    <property type="entry name" value="Dimer_Tnp_hAT"/>
    <property type="match status" value="1"/>
</dbReference>
<evidence type="ECO:0000256" key="5">
    <source>
        <dbReference type="ARBA" id="ARBA00006484"/>
    </source>
</evidence>
<dbReference type="InterPro" id="IPR036291">
    <property type="entry name" value="NAD(P)-bd_dom_sf"/>
</dbReference>
<evidence type="ECO:0000256" key="14">
    <source>
        <dbReference type="ARBA" id="ARBA00023125"/>
    </source>
</evidence>
<keyword evidence="9 24" id="KW-0863">Zinc-finger</keyword>
<evidence type="ECO:0000256" key="22">
    <source>
        <dbReference type="ARBA" id="ARBA00093253"/>
    </source>
</evidence>
<dbReference type="PANTHER" id="PTHR46169:SF2">
    <property type="entry name" value="E3 SUMO-PROTEIN LIGASE ZBED1"/>
    <property type="match status" value="1"/>
</dbReference>
<dbReference type="GO" id="GO:0046983">
    <property type="term" value="F:protein dimerization activity"/>
    <property type="evidence" value="ECO:0007669"/>
    <property type="project" value="InterPro"/>
</dbReference>
<dbReference type="GO" id="GO:0006357">
    <property type="term" value="P:regulation of transcription by RNA polymerase II"/>
    <property type="evidence" value="ECO:0007669"/>
    <property type="project" value="TreeGrafter"/>
</dbReference>
<evidence type="ECO:0000256" key="16">
    <source>
        <dbReference type="ARBA" id="ARBA00057816"/>
    </source>
</evidence>
<keyword evidence="27" id="KW-1185">Reference proteome</keyword>
<comment type="catalytic activity">
    <reaction evidence="20">
        <text>a di-trans,poly-cis-polyprenol + NAD(+) = a di-trans,poly-cis-polyprenal + NADH + H(+)</text>
        <dbReference type="Rhea" id="RHEA:80719"/>
        <dbReference type="Rhea" id="RHEA-COMP:19496"/>
        <dbReference type="Rhea" id="RHEA-COMP:19536"/>
        <dbReference type="ChEBI" id="CHEBI:15378"/>
        <dbReference type="ChEBI" id="CHEBI:57540"/>
        <dbReference type="ChEBI" id="CHEBI:57945"/>
        <dbReference type="ChEBI" id="CHEBI:67132"/>
        <dbReference type="ChEBI" id="CHEBI:231623"/>
        <dbReference type="EC" id="1.1.1.441"/>
    </reaction>
    <physiologicalReaction direction="left-to-right" evidence="20">
        <dbReference type="Rhea" id="RHEA:80720"/>
    </physiologicalReaction>
</comment>
<evidence type="ECO:0000256" key="3">
    <source>
        <dbReference type="ARBA" id="ARBA00004613"/>
    </source>
</evidence>
<evidence type="ECO:0000256" key="2">
    <source>
        <dbReference type="ARBA" id="ARBA00004502"/>
    </source>
</evidence>
<feature type="domain" description="BED-type" evidence="26">
    <location>
        <begin position="34"/>
        <end position="92"/>
    </location>
</feature>
<evidence type="ECO:0000256" key="24">
    <source>
        <dbReference type="PROSITE-ProRule" id="PRU00027"/>
    </source>
</evidence>
<evidence type="ECO:0000259" key="26">
    <source>
        <dbReference type="PROSITE" id="PS50808"/>
    </source>
</evidence>
<sequence>MSEEAKDWDSGQEAMENKSLETSPSDLKLVAHPRAKSKVWKYFGFDTNAEGCILQWKKIYCRICMAQIAYSGNTSNLSYHLEKNHPDEFCEFVKSNTEQMREAFATAFSKLKPESSQQVVQDTLIMKMSHNYENKKHQELTSAVISLICEGLYPPSIVDEPTFKTLLRTADSRYELPCRKYFCTKAIPEKYHALKDIVLKELIDILWCGISTDMWRSENQNRSYVTLSVHFLSNGSSNFLVINSRCLKTFEVPEENTAETITRVLYEIFIEWGLNSKVFGATTDYGKDIVKACSLLDIQVQMPCLGKTFNVGMQQAFQLPKLSSLLSRCRKLVEYFQQSAVAMYMLSEKQKQQSGVHCMLVSDRVSWWGSTLAMLQRLKEQQFAIAAVLVEDSNNHHLMLEASEWNTIEGLVDLLQPFKQVAEMLSASKYPTISMVKPLLHMLLNTTLNIKENDLKEISMAKEVIAKELATTYQHTPEIDTFLNVATFLDPRYKKLPFLSAFERQQVENRVVEEAKSLIEKVKENTFRPEEQFFTVSEEPPLKKVVVASPPPPPPISAINNMLAEIFCQTGGVEDQEEWHAQIIEELSNFKSQKVLGLNEDPLKWWSDRLALFPVLPKVLQKYWCIVATRIFPERLFSSSANVISAKRNRLAPAHVDEQIFLYENARIFPQQNGNVAIVTGGTKGIGYHTVKYLARLGMHIIIAGNNDTEGQETVMKIKEENLNAKVEFLYCDLASMKSIHQFVHTFKAKNCPLHVLINNAAVMLVPERKTEDGFEEHFGVNYLGHFLLTNLLLETLKQSGTHSHNARIITISSATHYVGELHLNDLQSSCFYSPHGAYAQSKLALVLFSYRLHHLLTVEGSHVTVNVVDPGVVNTDLYRHISWPAQLAKWIAGWLLLKTPEEGASTSIYAAVSSELEGIGSCYLYNEQRTKSLDVSYDEELQRRLWTESCKLVRIPDTVL</sequence>
<evidence type="ECO:0000256" key="7">
    <source>
        <dbReference type="ARBA" id="ARBA00022677"/>
    </source>
</evidence>
<keyword evidence="11" id="KW-0521">NADP</keyword>
<dbReference type="GO" id="GO:0008270">
    <property type="term" value="F:zinc ion binding"/>
    <property type="evidence" value="ECO:0007669"/>
    <property type="project" value="UniProtKB-KW"/>
</dbReference>
<dbReference type="SUPFAM" id="SSF53098">
    <property type="entry name" value="Ribonuclease H-like"/>
    <property type="match status" value="1"/>
</dbReference>
<evidence type="ECO:0000256" key="13">
    <source>
        <dbReference type="ARBA" id="ARBA00023027"/>
    </source>
</evidence>
<proteinExistence type="inferred from homology"/>
<dbReference type="AlphaFoldDB" id="A0AA97KUQ8"/>
<organism evidence="27 28">
    <name type="scientific">Eublepharis macularius</name>
    <name type="common">Leopard gecko</name>
    <name type="synonym">Cyrtodactylus macularius</name>
    <dbReference type="NCBI Taxonomy" id="481883"/>
    <lineage>
        <taxon>Eukaryota</taxon>
        <taxon>Metazoa</taxon>
        <taxon>Chordata</taxon>
        <taxon>Craniata</taxon>
        <taxon>Vertebrata</taxon>
        <taxon>Euteleostomi</taxon>
        <taxon>Lepidosauria</taxon>
        <taxon>Squamata</taxon>
        <taxon>Bifurcata</taxon>
        <taxon>Gekkota</taxon>
        <taxon>Eublepharidae</taxon>
        <taxon>Eublepharinae</taxon>
        <taxon>Eublepharis</taxon>
    </lineage>
</organism>
<dbReference type="Proteomes" id="UP001190640">
    <property type="component" value="Chromosome 3"/>
</dbReference>
<evidence type="ECO:0000256" key="4">
    <source>
        <dbReference type="ARBA" id="ARBA00004922"/>
    </source>
</evidence>
<dbReference type="GeneID" id="129326080"/>
<evidence type="ECO:0000256" key="25">
    <source>
        <dbReference type="SAM" id="MobiDB-lite"/>
    </source>
</evidence>
<comment type="subcellular location">
    <subcellularLocation>
        <location evidence="2">Lipid droplet</location>
    </subcellularLocation>
    <subcellularLocation>
        <location evidence="1">Nucleus</location>
    </subcellularLocation>
    <subcellularLocation>
        <location evidence="3">Secreted</location>
    </subcellularLocation>
</comment>
<evidence type="ECO:0000256" key="18">
    <source>
        <dbReference type="ARBA" id="ARBA00082366"/>
    </source>
</evidence>
<keyword evidence="6" id="KW-0964">Secreted</keyword>
<dbReference type="Gene3D" id="3.40.50.720">
    <property type="entry name" value="NAD(P)-binding Rossmann-like Domain"/>
    <property type="match status" value="1"/>
</dbReference>
<dbReference type="SUPFAM" id="SSF57667">
    <property type="entry name" value="beta-beta-alpha zinc fingers"/>
    <property type="match status" value="1"/>
</dbReference>
<feature type="compositionally biased region" description="Basic and acidic residues" evidence="25">
    <location>
        <begin position="1"/>
        <end position="19"/>
    </location>
</feature>
<keyword evidence="8" id="KW-0479">Metal-binding</keyword>
<dbReference type="PANTHER" id="PTHR46169">
    <property type="entry name" value="DNA REPLICATION-RELATED ELEMENT FACTOR, ISOFORM A"/>
    <property type="match status" value="1"/>
</dbReference>